<feature type="compositionally biased region" description="Basic and acidic residues" evidence="1">
    <location>
        <begin position="8"/>
        <end position="26"/>
    </location>
</feature>
<accession>A0A2P4Y7E7</accession>
<protein>
    <submittedName>
        <fullName evidence="2">Uncharacterized protein</fullName>
    </submittedName>
</protein>
<dbReference type="Proteomes" id="UP000237271">
    <property type="component" value="Unassembled WGS sequence"/>
</dbReference>
<feature type="region of interest" description="Disordered" evidence="1">
    <location>
        <begin position="1"/>
        <end position="67"/>
    </location>
</feature>
<reference evidence="2 3" key="1">
    <citation type="journal article" date="2017" name="Genome Biol. Evol.">
        <title>Phytophthora megakarya and P. palmivora, closely related causal agents of cacao black pod rot, underwent increases in genome sizes and gene numbers by different mechanisms.</title>
        <authorList>
            <person name="Ali S.S."/>
            <person name="Shao J."/>
            <person name="Lary D.J."/>
            <person name="Kronmiller B."/>
            <person name="Shen D."/>
            <person name="Strem M.D."/>
            <person name="Amoako-Attah I."/>
            <person name="Akrofi A.Y."/>
            <person name="Begoude B.A."/>
            <person name="Ten Hoopen G.M."/>
            <person name="Coulibaly K."/>
            <person name="Kebe B.I."/>
            <person name="Melnick R.L."/>
            <person name="Guiltinan M.J."/>
            <person name="Tyler B.M."/>
            <person name="Meinhardt L.W."/>
            <person name="Bailey B.A."/>
        </authorList>
    </citation>
    <scope>NUCLEOTIDE SEQUENCE [LARGE SCALE GENOMIC DNA]</scope>
    <source>
        <strain evidence="3">sbr112.9</strain>
    </source>
</reference>
<dbReference type="OrthoDB" id="129653at2759"/>
<organism evidence="2 3">
    <name type="scientific">Phytophthora palmivora</name>
    <dbReference type="NCBI Taxonomy" id="4796"/>
    <lineage>
        <taxon>Eukaryota</taxon>
        <taxon>Sar</taxon>
        <taxon>Stramenopiles</taxon>
        <taxon>Oomycota</taxon>
        <taxon>Peronosporomycetes</taxon>
        <taxon>Peronosporales</taxon>
        <taxon>Peronosporaceae</taxon>
        <taxon>Phytophthora</taxon>
    </lineage>
</organism>
<dbReference type="EMBL" id="NCKW01005023">
    <property type="protein sequence ID" value="POM73737.1"/>
    <property type="molecule type" value="Genomic_DNA"/>
</dbReference>
<dbReference type="AlphaFoldDB" id="A0A2P4Y7E7"/>
<proteinExistence type="predicted"/>
<feature type="non-terminal residue" evidence="2">
    <location>
        <position position="239"/>
    </location>
</feature>
<name>A0A2P4Y7E7_9STRA</name>
<keyword evidence="3" id="KW-1185">Reference proteome</keyword>
<sequence>MPPARRQTRQEHEAFMARLEGRDSVARYRQQMIGSEEEKTPQKPPLTVKGQKKPVVRKQKMMTKKEEADIVRRDKAAKKARAVQHVEATTALRTAANEKERDRILQEEKDGPVSFYWRTSRISPVGTFSIVPVGAFDIAPAGDFCIAPVGDIASACPPVERALEPAGTVVPTAVSARDDDALNSDIDGDDGYLDGWYSESEPAEEGIDRVGSCDVDVSSTCETGDAAHEAVNSSDDGID</sequence>
<feature type="region of interest" description="Disordered" evidence="1">
    <location>
        <begin position="180"/>
        <end position="209"/>
    </location>
</feature>
<gene>
    <name evidence="2" type="ORF">PHPALM_9384</name>
</gene>
<feature type="compositionally biased region" description="Basic residues" evidence="1">
    <location>
        <begin position="50"/>
        <end position="62"/>
    </location>
</feature>
<comment type="caution">
    <text evidence="2">The sequence shown here is derived from an EMBL/GenBank/DDBJ whole genome shotgun (WGS) entry which is preliminary data.</text>
</comment>
<evidence type="ECO:0000313" key="3">
    <source>
        <dbReference type="Proteomes" id="UP000237271"/>
    </source>
</evidence>
<evidence type="ECO:0000313" key="2">
    <source>
        <dbReference type="EMBL" id="POM73737.1"/>
    </source>
</evidence>
<evidence type="ECO:0000256" key="1">
    <source>
        <dbReference type="SAM" id="MobiDB-lite"/>
    </source>
</evidence>